<gene>
    <name evidence="9" type="ORF">LTR62_002583</name>
</gene>
<keyword evidence="2" id="KW-0719">Serine esterase</keyword>
<evidence type="ECO:0000313" key="10">
    <source>
        <dbReference type="Proteomes" id="UP001310890"/>
    </source>
</evidence>
<dbReference type="PANTHER" id="PTHR33938">
    <property type="entry name" value="FERULOYL ESTERASE B-RELATED"/>
    <property type="match status" value="1"/>
</dbReference>
<evidence type="ECO:0000256" key="2">
    <source>
        <dbReference type="ARBA" id="ARBA00022487"/>
    </source>
</evidence>
<evidence type="ECO:0000256" key="3">
    <source>
        <dbReference type="ARBA" id="ARBA00022651"/>
    </source>
</evidence>
<evidence type="ECO:0000256" key="4">
    <source>
        <dbReference type="ARBA" id="ARBA00022729"/>
    </source>
</evidence>
<dbReference type="PANTHER" id="PTHR33938:SF15">
    <property type="entry name" value="FERULOYL ESTERASE B-RELATED"/>
    <property type="match status" value="1"/>
</dbReference>
<dbReference type="GO" id="GO:0045493">
    <property type="term" value="P:xylan catabolic process"/>
    <property type="evidence" value="ECO:0007669"/>
    <property type="project" value="UniProtKB-KW"/>
</dbReference>
<evidence type="ECO:0000256" key="7">
    <source>
        <dbReference type="ARBA" id="ARBA00034075"/>
    </source>
</evidence>
<accession>A0AAN7TFL7</accession>
<keyword evidence="4 8" id="KW-0732">Signal</keyword>
<protein>
    <recommendedName>
        <fullName evidence="1">feruloyl esterase</fullName>
        <ecNumber evidence="1">3.1.1.73</ecNumber>
    </recommendedName>
</protein>
<dbReference type="AlphaFoldDB" id="A0AAN7TFL7"/>
<feature type="chain" id="PRO_5042988801" description="feruloyl esterase" evidence="8">
    <location>
        <begin position="19"/>
        <end position="199"/>
    </location>
</feature>
<sequence length="199" mass="21680">MLMLAIALLLTTTPPATARIRTCRARDQPAIDVPNTKIVDLKATEHRDYTNWSPSPIVGTENTITTVEHLALDFCNLTVTYVHPGQDQRINVYILLPFDIWNGRYLALEGGICAAALSNMLVSGAAGGYAVSGTDARLIGSAEEVEMDMASTLWRTASMPEDIAWMRLPNPWASQALEDTANIAQQVIRGFYGEAAKDA</sequence>
<dbReference type="EC" id="3.1.1.73" evidence="1"/>
<comment type="caution">
    <text evidence="9">The sequence shown here is derived from an EMBL/GenBank/DDBJ whole genome shotgun (WGS) entry which is preliminary data.</text>
</comment>
<keyword evidence="3" id="KW-0624">Polysaccharide degradation</keyword>
<comment type="catalytic activity">
    <reaction evidence="7">
        <text>feruloyl-polysaccharide + H2O = ferulate + polysaccharide.</text>
        <dbReference type="EC" id="3.1.1.73"/>
    </reaction>
</comment>
<evidence type="ECO:0000256" key="5">
    <source>
        <dbReference type="ARBA" id="ARBA00022801"/>
    </source>
</evidence>
<keyword evidence="5" id="KW-0378">Hydrolase</keyword>
<reference evidence="9" key="1">
    <citation type="submission" date="2023-08" db="EMBL/GenBank/DDBJ databases">
        <title>Black Yeasts Isolated from many extreme environments.</title>
        <authorList>
            <person name="Coleine C."/>
            <person name="Stajich J.E."/>
            <person name="Selbmann L."/>
        </authorList>
    </citation>
    <scope>NUCLEOTIDE SEQUENCE</scope>
    <source>
        <strain evidence="9">CCFEE 5401</strain>
    </source>
</reference>
<evidence type="ECO:0000313" key="9">
    <source>
        <dbReference type="EMBL" id="KAK5114331.1"/>
    </source>
</evidence>
<dbReference type="InterPro" id="IPR011118">
    <property type="entry name" value="Tannase/feruloyl_esterase"/>
</dbReference>
<proteinExistence type="predicted"/>
<keyword evidence="6" id="KW-1015">Disulfide bond</keyword>
<feature type="signal peptide" evidence="8">
    <location>
        <begin position="1"/>
        <end position="18"/>
    </location>
</feature>
<dbReference type="EMBL" id="JAVRRL010000018">
    <property type="protein sequence ID" value="KAK5114331.1"/>
    <property type="molecule type" value="Genomic_DNA"/>
</dbReference>
<keyword evidence="3" id="KW-0858">Xylan degradation</keyword>
<dbReference type="GO" id="GO:0030600">
    <property type="term" value="F:feruloyl esterase activity"/>
    <property type="evidence" value="ECO:0007669"/>
    <property type="project" value="UniProtKB-EC"/>
</dbReference>
<evidence type="ECO:0000256" key="6">
    <source>
        <dbReference type="ARBA" id="ARBA00023157"/>
    </source>
</evidence>
<evidence type="ECO:0000256" key="1">
    <source>
        <dbReference type="ARBA" id="ARBA00013091"/>
    </source>
</evidence>
<dbReference type="Proteomes" id="UP001310890">
    <property type="component" value="Unassembled WGS sequence"/>
</dbReference>
<name>A0AAN7TFL7_9PEZI</name>
<evidence type="ECO:0000256" key="8">
    <source>
        <dbReference type="SAM" id="SignalP"/>
    </source>
</evidence>
<organism evidence="9 10">
    <name type="scientific">Meristemomyces frigidus</name>
    <dbReference type="NCBI Taxonomy" id="1508187"/>
    <lineage>
        <taxon>Eukaryota</taxon>
        <taxon>Fungi</taxon>
        <taxon>Dikarya</taxon>
        <taxon>Ascomycota</taxon>
        <taxon>Pezizomycotina</taxon>
        <taxon>Dothideomycetes</taxon>
        <taxon>Dothideomycetidae</taxon>
        <taxon>Mycosphaerellales</taxon>
        <taxon>Teratosphaeriaceae</taxon>
        <taxon>Meristemomyces</taxon>
    </lineage>
</organism>
<keyword evidence="3" id="KW-0119">Carbohydrate metabolism</keyword>